<dbReference type="InterPro" id="IPR004089">
    <property type="entry name" value="MCPsignal_dom"/>
</dbReference>
<dbReference type="Pfam" id="PF00015">
    <property type="entry name" value="MCPsignal"/>
    <property type="match status" value="1"/>
</dbReference>
<dbReference type="FunFam" id="1.10.287.950:FF:000001">
    <property type="entry name" value="Methyl-accepting chemotaxis sensory transducer"/>
    <property type="match status" value="1"/>
</dbReference>
<accession>A0A511W3W0</accession>
<dbReference type="Gene3D" id="1.10.287.950">
    <property type="entry name" value="Methyl-accepting chemotaxis protein"/>
    <property type="match status" value="1"/>
</dbReference>
<dbReference type="SMART" id="SM00283">
    <property type="entry name" value="MA"/>
    <property type="match status" value="1"/>
</dbReference>
<feature type="region of interest" description="Disordered" evidence="7">
    <location>
        <begin position="1"/>
        <end position="26"/>
    </location>
</feature>
<keyword evidence="3 8" id="KW-0472">Membrane</keyword>
<keyword evidence="12" id="KW-1185">Reference proteome</keyword>
<dbReference type="PANTHER" id="PTHR32089:SF114">
    <property type="entry name" value="METHYL-ACCEPTING CHEMOTAXIS PROTEIN MCPB"/>
    <property type="match status" value="1"/>
</dbReference>
<dbReference type="PROSITE" id="PS50111">
    <property type="entry name" value="CHEMOTAXIS_TRANSDUC_2"/>
    <property type="match status" value="1"/>
</dbReference>
<dbReference type="SUPFAM" id="SSF58104">
    <property type="entry name" value="Methyl-accepting chemotaxis protein (MCP) signaling domain"/>
    <property type="match status" value="1"/>
</dbReference>
<feature type="domain" description="Methyl-accepting transducer" evidence="9">
    <location>
        <begin position="305"/>
        <end position="555"/>
    </location>
</feature>
<dbReference type="CDD" id="cd06225">
    <property type="entry name" value="HAMP"/>
    <property type="match status" value="1"/>
</dbReference>
<keyword evidence="8" id="KW-0812">Transmembrane</keyword>
<dbReference type="PRINTS" id="PR00260">
    <property type="entry name" value="CHEMTRNSDUCR"/>
</dbReference>
<dbReference type="Pfam" id="PF00672">
    <property type="entry name" value="HAMP"/>
    <property type="match status" value="1"/>
</dbReference>
<proteinExistence type="inferred from homology"/>
<evidence type="ECO:0000256" key="3">
    <source>
        <dbReference type="ARBA" id="ARBA00023136"/>
    </source>
</evidence>
<keyword evidence="2" id="KW-1003">Cell membrane</keyword>
<evidence type="ECO:0000256" key="2">
    <source>
        <dbReference type="ARBA" id="ARBA00022475"/>
    </source>
</evidence>
<dbReference type="PANTHER" id="PTHR32089">
    <property type="entry name" value="METHYL-ACCEPTING CHEMOTAXIS PROTEIN MCPB"/>
    <property type="match status" value="1"/>
</dbReference>
<dbReference type="AlphaFoldDB" id="A0A511W3W0"/>
<organism evidence="11 12">
    <name type="scientific">Alkalibacillus haloalkaliphilus</name>
    <dbReference type="NCBI Taxonomy" id="94136"/>
    <lineage>
        <taxon>Bacteria</taxon>
        <taxon>Bacillati</taxon>
        <taxon>Bacillota</taxon>
        <taxon>Bacilli</taxon>
        <taxon>Bacillales</taxon>
        <taxon>Bacillaceae</taxon>
        <taxon>Alkalibacillus</taxon>
    </lineage>
</organism>
<comment type="caution">
    <text evidence="11">The sequence shown here is derived from an EMBL/GenBank/DDBJ whole genome shotgun (WGS) entry which is preliminary data.</text>
</comment>
<evidence type="ECO:0000256" key="1">
    <source>
        <dbReference type="ARBA" id="ARBA00004236"/>
    </source>
</evidence>
<dbReference type="GO" id="GO:0004888">
    <property type="term" value="F:transmembrane signaling receptor activity"/>
    <property type="evidence" value="ECO:0007669"/>
    <property type="project" value="InterPro"/>
</dbReference>
<feature type="compositionally biased region" description="Basic residues" evidence="7">
    <location>
        <begin position="1"/>
        <end position="10"/>
    </location>
</feature>
<sequence>MGKNGQKKVKLPKDKKEKKSQKKSKRKGTLLNMSIGKKYGLVFAITLLLFSAASGLVFLQAYLSDQTINEQVELSEEAITVGEMASVFNEKDIMISDYVLLKTNNYVNGYRDLNEEFIALEEQVRPGLSSEQNAMMDEIMTNNERITEIVNDEIVVAIGNRDEQDALGSRAVVTSLRGDTVDMLQELRGMVVQDFNASAVETRNAMFQIQAYLVAGLIASVIIAIILLTIISRNVKKNINSVVKVADQIAEGDLSVNDVNYKGHDEIGSLANSMNTMKANLQNIIGKVSDASGSLTNQSELVNRSAQEVSEGSEQIASTMQELSSGSETQAQSASSISEMMDQLVKKVQTSYENGDNVSHASEEVLSMADEGRELMTQSVSQMQQIHSIVEDSVEKVKGLDKQSNEISKLVQVIEDIAEQTNLLALNAAIEAARAGEHGKGFAVVADEVRKLAEQVSHSVGDITTIVDSIQTESKEVTKSLESGYTEVEEGSEQIKNTQQRFIKINDSINEVVGKIQEITSSLKEVMNDSQEMNKSVEEIASISEESAAGVEETAASVEQAHSSMDEITRAANDLSKLADDLDGQVQKFKL</sequence>
<protein>
    <submittedName>
        <fullName evidence="11">Putative sensory transducer protein YvaQ</fullName>
    </submittedName>
</protein>
<dbReference type="InterPro" id="IPR004090">
    <property type="entry name" value="Chemotax_Me-accpt_rcpt"/>
</dbReference>
<feature type="domain" description="HAMP" evidence="10">
    <location>
        <begin position="233"/>
        <end position="286"/>
    </location>
</feature>
<evidence type="ECO:0000256" key="8">
    <source>
        <dbReference type="SAM" id="Phobius"/>
    </source>
</evidence>
<feature type="transmembrane region" description="Helical" evidence="8">
    <location>
        <begin position="211"/>
        <end position="231"/>
    </location>
</feature>
<dbReference type="GO" id="GO:0006935">
    <property type="term" value="P:chemotaxis"/>
    <property type="evidence" value="ECO:0007669"/>
    <property type="project" value="InterPro"/>
</dbReference>
<dbReference type="RefSeq" id="WP_146816001.1">
    <property type="nucleotide sequence ID" value="NZ_BJYA01000010.1"/>
</dbReference>
<keyword evidence="8" id="KW-1133">Transmembrane helix</keyword>
<dbReference type="Proteomes" id="UP000321440">
    <property type="component" value="Unassembled WGS sequence"/>
</dbReference>
<dbReference type="OrthoDB" id="9804712at2"/>
<comment type="similarity">
    <text evidence="5">Belongs to the methyl-accepting chemotaxis (MCP) protein family.</text>
</comment>
<dbReference type="CDD" id="cd11386">
    <property type="entry name" value="MCP_signal"/>
    <property type="match status" value="1"/>
</dbReference>
<gene>
    <name evidence="11" type="primary">yvaQ</name>
    <name evidence="11" type="ORF">AHA02nite_15550</name>
</gene>
<evidence type="ECO:0000313" key="12">
    <source>
        <dbReference type="Proteomes" id="UP000321440"/>
    </source>
</evidence>
<dbReference type="PROSITE" id="PS50885">
    <property type="entry name" value="HAMP"/>
    <property type="match status" value="1"/>
</dbReference>
<name>A0A511W3W0_9BACI</name>
<evidence type="ECO:0000259" key="10">
    <source>
        <dbReference type="PROSITE" id="PS50885"/>
    </source>
</evidence>
<comment type="subcellular location">
    <subcellularLocation>
        <location evidence="1">Cell membrane</location>
    </subcellularLocation>
</comment>
<evidence type="ECO:0000259" key="9">
    <source>
        <dbReference type="PROSITE" id="PS50111"/>
    </source>
</evidence>
<dbReference type="SMART" id="SM00304">
    <property type="entry name" value="HAMP"/>
    <property type="match status" value="1"/>
</dbReference>
<feature type="region of interest" description="Disordered" evidence="7">
    <location>
        <begin position="299"/>
        <end position="338"/>
    </location>
</feature>
<dbReference type="InterPro" id="IPR003660">
    <property type="entry name" value="HAMP_dom"/>
</dbReference>
<evidence type="ECO:0000256" key="6">
    <source>
        <dbReference type="PROSITE-ProRule" id="PRU00284"/>
    </source>
</evidence>
<reference evidence="11 12" key="1">
    <citation type="submission" date="2019-07" db="EMBL/GenBank/DDBJ databases">
        <title>Whole genome shotgun sequence of Alkalibacillus haloalkaliphilus NBRC 103110.</title>
        <authorList>
            <person name="Hosoyama A."/>
            <person name="Uohara A."/>
            <person name="Ohji S."/>
            <person name="Ichikawa N."/>
        </authorList>
    </citation>
    <scope>NUCLEOTIDE SEQUENCE [LARGE SCALE GENOMIC DNA]</scope>
    <source>
        <strain evidence="11 12">NBRC 103110</strain>
    </source>
</reference>
<evidence type="ECO:0000256" key="5">
    <source>
        <dbReference type="ARBA" id="ARBA00029447"/>
    </source>
</evidence>
<dbReference type="GO" id="GO:0007165">
    <property type="term" value="P:signal transduction"/>
    <property type="evidence" value="ECO:0007669"/>
    <property type="project" value="UniProtKB-KW"/>
</dbReference>
<evidence type="ECO:0000256" key="4">
    <source>
        <dbReference type="ARBA" id="ARBA00023224"/>
    </source>
</evidence>
<dbReference type="GO" id="GO:0005886">
    <property type="term" value="C:plasma membrane"/>
    <property type="evidence" value="ECO:0007669"/>
    <property type="project" value="UniProtKB-SubCell"/>
</dbReference>
<keyword evidence="4 6" id="KW-0807">Transducer</keyword>
<evidence type="ECO:0000313" key="11">
    <source>
        <dbReference type="EMBL" id="GEN45779.1"/>
    </source>
</evidence>
<dbReference type="EMBL" id="BJYA01000010">
    <property type="protein sequence ID" value="GEN45779.1"/>
    <property type="molecule type" value="Genomic_DNA"/>
</dbReference>
<dbReference type="Gene3D" id="6.10.340.10">
    <property type="match status" value="1"/>
</dbReference>
<evidence type="ECO:0000256" key="7">
    <source>
        <dbReference type="SAM" id="MobiDB-lite"/>
    </source>
</evidence>